<reference evidence="1 2" key="2">
    <citation type="journal article" date="2022" name="Mol. Ecol. Resour.">
        <title>The genomes of chicory, endive, great burdock and yacon provide insights into Asteraceae paleo-polyploidization history and plant inulin production.</title>
        <authorList>
            <person name="Fan W."/>
            <person name="Wang S."/>
            <person name="Wang H."/>
            <person name="Wang A."/>
            <person name="Jiang F."/>
            <person name="Liu H."/>
            <person name="Zhao H."/>
            <person name="Xu D."/>
            <person name="Zhang Y."/>
        </authorList>
    </citation>
    <scope>NUCLEOTIDE SEQUENCE [LARGE SCALE GENOMIC DNA]</scope>
    <source>
        <strain evidence="2">cv. Punajuju</strain>
        <tissue evidence="1">Leaves</tissue>
    </source>
</reference>
<protein>
    <submittedName>
        <fullName evidence="1">Uncharacterized protein</fullName>
    </submittedName>
</protein>
<reference evidence="2" key="1">
    <citation type="journal article" date="2022" name="Mol. Ecol. Resour.">
        <title>The genomes of chicory, endive, great burdock and yacon provide insights into Asteraceae palaeo-polyploidization history and plant inulin production.</title>
        <authorList>
            <person name="Fan W."/>
            <person name="Wang S."/>
            <person name="Wang H."/>
            <person name="Wang A."/>
            <person name="Jiang F."/>
            <person name="Liu H."/>
            <person name="Zhao H."/>
            <person name="Xu D."/>
            <person name="Zhang Y."/>
        </authorList>
    </citation>
    <scope>NUCLEOTIDE SEQUENCE [LARGE SCALE GENOMIC DNA]</scope>
    <source>
        <strain evidence="2">cv. Punajuju</strain>
    </source>
</reference>
<proteinExistence type="predicted"/>
<keyword evidence="2" id="KW-1185">Reference proteome</keyword>
<accession>A0ACB9AHT2</accession>
<comment type="caution">
    <text evidence="1">The sequence shown here is derived from an EMBL/GenBank/DDBJ whole genome shotgun (WGS) entry which is preliminary data.</text>
</comment>
<gene>
    <name evidence="1" type="ORF">L2E82_39550</name>
</gene>
<evidence type="ECO:0000313" key="2">
    <source>
        <dbReference type="Proteomes" id="UP001055811"/>
    </source>
</evidence>
<organism evidence="1 2">
    <name type="scientific">Cichorium intybus</name>
    <name type="common">Chicory</name>
    <dbReference type="NCBI Taxonomy" id="13427"/>
    <lineage>
        <taxon>Eukaryota</taxon>
        <taxon>Viridiplantae</taxon>
        <taxon>Streptophyta</taxon>
        <taxon>Embryophyta</taxon>
        <taxon>Tracheophyta</taxon>
        <taxon>Spermatophyta</taxon>
        <taxon>Magnoliopsida</taxon>
        <taxon>eudicotyledons</taxon>
        <taxon>Gunneridae</taxon>
        <taxon>Pentapetalae</taxon>
        <taxon>asterids</taxon>
        <taxon>campanulids</taxon>
        <taxon>Asterales</taxon>
        <taxon>Asteraceae</taxon>
        <taxon>Cichorioideae</taxon>
        <taxon>Cichorieae</taxon>
        <taxon>Cichoriinae</taxon>
        <taxon>Cichorium</taxon>
    </lineage>
</organism>
<name>A0ACB9AHT2_CICIN</name>
<sequence>MASVSVCCNVRPAHSIKLGFHQVSSSLANTSSLSLHSASIFRFKNGAKLVTQKRLPLVHASNESSQEPIKKTEAITGSDTGTAKGPPFLTILAGIVVFALLLWVVVSIVTWVFGLFSLLFFKK</sequence>
<dbReference type="Proteomes" id="UP001055811">
    <property type="component" value="Linkage Group LG07"/>
</dbReference>
<evidence type="ECO:0000313" key="1">
    <source>
        <dbReference type="EMBL" id="KAI3709784.1"/>
    </source>
</evidence>
<dbReference type="EMBL" id="CM042015">
    <property type="protein sequence ID" value="KAI3709784.1"/>
    <property type="molecule type" value="Genomic_DNA"/>
</dbReference>